<evidence type="ECO:0000313" key="3">
    <source>
        <dbReference type="Proteomes" id="UP000254737"/>
    </source>
</evidence>
<feature type="transmembrane region" description="Helical" evidence="1">
    <location>
        <begin position="7"/>
        <end position="25"/>
    </location>
</feature>
<name>A0A376FYA7_9FLAO</name>
<keyword evidence="1" id="KW-0472">Membrane</keyword>
<evidence type="ECO:0000313" key="2">
    <source>
        <dbReference type="EMBL" id="STD53349.1"/>
    </source>
</evidence>
<reference evidence="2 3" key="1">
    <citation type="submission" date="2018-06" db="EMBL/GenBank/DDBJ databases">
        <authorList>
            <consortium name="Pathogen Informatics"/>
            <person name="Doyle S."/>
        </authorList>
    </citation>
    <scope>NUCLEOTIDE SEQUENCE [LARGE SCALE GENOMIC DNA]</scope>
    <source>
        <strain evidence="2 3">NCTC13456</strain>
    </source>
</reference>
<dbReference type="AlphaFoldDB" id="A0A376FYA7"/>
<dbReference type="Proteomes" id="UP000254737">
    <property type="component" value="Unassembled WGS sequence"/>
</dbReference>
<protein>
    <submittedName>
        <fullName evidence="2">Uncharacterized protein</fullName>
    </submittedName>
</protein>
<keyword evidence="1" id="KW-1133">Transmembrane helix</keyword>
<dbReference type="EMBL" id="UFXS01000001">
    <property type="protein sequence ID" value="STD53349.1"/>
    <property type="molecule type" value="Genomic_DNA"/>
</dbReference>
<sequence>MNYFLRYRNIGLLFFLMFSTILFGYQKDTIVESGQILIFISKNTETNLLEKITVDKTINKTTVEKKTITKPKKLKKVLVVKKENKQHKEQVYKPKTAIFSSKIKILSGCNLPDSSGKIVLKENFYKYHQKVTRTNSIFKINLSDIANNLLSINNSFIHIRINVIDNILTRPPPFLFTKNKPSTKSTVLVLII</sequence>
<organism evidence="2 3">
    <name type="scientific">Empedobacter falsenii</name>
    <dbReference type="NCBI Taxonomy" id="343874"/>
    <lineage>
        <taxon>Bacteria</taxon>
        <taxon>Pseudomonadati</taxon>
        <taxon>Bacteroidota</taxon>
        <taxon>Flavobacteriia</taxon>
        <taxon>Flavobacteriales</taxon>
        <taxon>Weeksellaceae</taxon>
        <taxon>Empedobacter</taxon>
    </lineage>
</organism>
<proteinExistence type="predicted"/>
<gene>
    <name evidence="2" type="ORF">NCTC13456_00446</name>
</gene>
<keyword evidence="1" id="KW-0812">Transmembrane</keyword>
<evidence type="ECO:0000256" key="1">
    <source>
        <dbReference type="SAM" id="Phobius"/>
    </source>
</evidence>
<accession>A0A376FYA7</accession>